<dbReference type="EMBL" id="CP002745">
    <property type="protein sequence ID" value="AEK59987.1"/>
    <property type="molecule type" value="Genomic_DNA"/>
</dbReference>
<proteinExistence type="predicted"/>
<reference evidence="1 2" key="3">
    <citation type="journal article" date="2008" name="FEMS Microbiol. Ecol.">
        <title>Identification and characterization of genes underlying chitinolysis in Collimonas fungivorans Ter331.</title>
        <authorList>
            <person name="Fritsche K."/>
            <person name="de Boer W."/>
            <person name="Gerards S."/>
            <person name="van den Berg M."/>
            <person name="van Veen J.A."/>
            <person name="Leveau J.H."/>
        </authorList>
    </citation>
    <scope>NUCLEOTIDE SEQUENCE [LARGE SCALE GENOMIC DNA]</scope>
    <source>
        <strain evidence="1 2">Ter331</strain>
    </source>
</reference>
<reference evidence="1 2" key="1">
    <citation type="journal article" date="2004" name="Environ. Microbiol.">
        <title>Phylogeny-function analysis of (meta)genomic libraries: screening for expression of ribosomal RNA genes by large-insert library fluorescent in situ hybridization (LIL-FISH).</title>
        <authorList>
            <person name="Leveau J.H."/>
            <person name="Gerards S."/>
            <person name="de Boer W."/>
            <person name="van Veen J.A."/>
        </authorList>
    </citation>
    <scope>NUCLEOTIDE SEQUENCE [LARGE SCALE GENOMIC DNA]</scope>
    <source>
        <strain evidence="1 2">Ter331</strain>
    </source>
</reference>
<reference evidence="2" key="6">
    <citation type="submission" date="2011-05" db="EMBL/GenBank/DDBJ databases">
        <title>Complete sequence of Collimonas fungivorans Ter331.</title>
        <authorList>
            <person name="Leveau J.H."/>
        </authorList>
    </citation>
    <scope>NUCLEOTIDE SEQUENCE [LARGE SCALE GENOMIC DNA]</scope>
    <source>
        <strain evidence="2">Ter331</strain>
    </source>
</reference>
<protein>
    <submittedName>
        <fullName evidence="1">Uncharacterized protein</fullName>
    </submittedName>
</protein>
<dbReference type="KEGG" id="cfu:CFU_0149"/>
<evidence type="ECO:0000313" key="1">
    <source>
        <dbReference type="EMBL" id="AEK59987.1"/>
    </source>
</evidence>
<reference evidence="1 2" key="4">
    <citation type="journal article" date="2010" name="Environ. Microbiol.">
        <title>The bacterial genus Collimonas: mycophagy, weathering and other adaptive solutions to life in oligotrophic soil environments.</title>
        <authorList>
            <person name="Leveau J.H."/>
            <person name="Uroz S."/>
            <person name="de Boer W."/>
        </authorList>
    </citation>
    <scope>NUCLEOTIDE SEQUENCE [LARGE SCALE GENOMIC DNA]</scope>
    <source>
        <strain evidence="1 2">Ter331</strain>
    </source>
</reference>
<organism evidence="1 2">
    <name type="scientific">Collimonas fungivorans (strain Ter331)</name>
    <dbReference type="NCBI Taxonomy" id="1005048"/>
    <lineage>
        <taxon>Bacteria</taxon>
        <taxon>Pseudomonadati</taxon>
        <taxon>Pseudomonadota</taxon>
        <taxon>Betaproteobacteria</taxon>
        <taxon>Burkholderiales</taxon>
        <taxon>Oxalobacteraceae</taxon>
        <taxon>Collimonas</taxon>
    </lineage>
</organism>
<reference evidence="1 2" key="5">
    <citation type="journal article" date="2011" name="ISME J.">
        <title>Dual transcriptional profiling of a bacterial/fungal confrontation: Collimonas fungivorans versus Aspergillus niger.</title>
        <authorList>
            <person name="Mela F."/>
            <person name="Fritsche K."/>
            <person name="de Boer W."/>
            <person name="van Veen J.A."/>
            <person name="de Graaff L.H."/>
            <person name="van den Berg M."/>
            <person name="Leveau J.H."/>
        </authorList>
    </citation>
    <scope>NUCLEOTIDE SEQUENCE [LARGE SCALE GENOMIC DNA]</scope>
    <source>
        <strain evidence="1 2">Ter331</strain>
    </source>
</reference>
<evidence type="ECO:0000313" key="2">
    <source>
        <dbReference type="Proteomes" id="UP000008392"/>
    </source>
</evidence>
<sequence>MYRMFVAINVEVKYQNSKGICAKSARVIRNLGEVQ</sequence>
<dbReference type="Proteomes" id="UP000008392">
    <property type="component" value="Chromosome"/>
</dbReference>
<name>G0AG96_COLFT</name>
<gene>
    <name evidence="1" type="ordered locus">CFU_0149</name>
</gene>
<accession>G0AG96</accession>
<keyword evidence="2" id="KW-1185">Reference proteome</keyword>
<dbReference type="HOGENOM" id="CLU_3364372_0_0_4"/>
<reference evidence="1 2" key="2">
    <citation type="journal article" date="2006" name="J. Microbiol. Methods">
        <title>Genomic flank-sequencing of plasposon insertion sites for rapid identification of functional genes.</title>
        <authorList>
            <person name="Leveau J.H."/>
            <person name="Gerards S."/>
            <person name="Fritsche K."/>
            <person name="Zondag G."/>
            <person name="van Veen J.A."/>
        </authorList>
    </citation>
    <scope>NUCLEOTIDE SEQUENCE [LARGE SCALE GENOMIC DNA]</scope>
    <source>
        <strain evidence="1 2">Ter331</strain>
    </source>
</reference>
<dbReference type="AlphaFoldDB" id="G0AG96"/>